<dbReference type="RefSeq" id="XP_016645152.1">
    <property type="nucleotide sequence ID" value="XM_016785274.1"/>
</dbReference>
<proteinExistence type="predicted"/>
<feature type="compositionally biased region" description="Acidic residues" evidence="1">
    <location>
        <begin position="1"/>
        <end position="10"/>
    </location>
</feature>
<evidence type="ECO:0000313" key="2">
    <source>
        <dbReference type="EMBL" id="KEZ45353.1"/>
    </source>
</evidence>
<dbReference type="OrthoDB" id="5565730at2759"/>
<feature type="region of interest" description="Disordered" evidence="1">
    <location>
        <begin position="213"/>
        <end position="246"/>
    </location>
</feature>
<dbReference type="PANTHER" id="PTHR41390">
    <property type="entry name" value="CHROMOSOME 7, WHOLE GENOME SHOTGUN SEQUENCE"/>
    <property type="match status" value="1"/>
</dbReference>
<dbReference type="KEGG" id="sapo:SAPIO_CDS2170"/>
<comment type="caution">
    <text evidence="2">The sequence shown here is derived from an EMBL/GenBank/DDBJ whole genome shotgun (WGS) entry which is preliminary data.</text>
</comment>
<dbReference type="GeneID" id="27721242"/>
<name>A0A084GDE1_PSEDA</name>
<dbReference type="Proteomes" id="UP000028545">
    <property type="component" value="Unassembled WGS sequence"/>
</dbReference>
<dbReference type="AlphaFoldDB" id="A0A084GDE1"/>
<dbReference type="PANTHER" id="PTHR41390:SF1">
    <property type="entry name" value="NADH-UBIQUINONE OXIDOREDUCTASE 213 KDA SUBUNIT"/>
    <property type="match status" value="1"/>
</dbReference>
<accession>A0A084GDE1</accession>
<dbReference type="HOGENOM" id="CLU_094649_1_0_1"/>
<protein>
    <recommendedName>
        <fullName evidence="4">Beta-ketoacyl synthase</fullName>
    </recommendedName>
</protein>
<feature type="compositionally biased region" description="Polar residues" evidence="1">
    <location>
        <begin position="233"/>
        <end position="246"/>
    </location>
</feature>
<evidence type="ECO:0000256" key="1">
    <source>
        <dbReference type="SAM" id="MobiDB-lite"/>
    </source>
</evidence>
<organism evidence="2 3">
    <name type="scientific">Pseudallescheria apiosperma</name>
    <name type="common">Scedosporium apiospermum</name>
    <dbReference type="NCBI Taxonomy" id="563466"/>
    <lineage>
        <taxon>Eukaryota</taxon>
        <taxon>Fungi</taxon>
        <taxon>Dikarya</taxon>
        <taxon>Ascomycota</taxon>
        <taxon>Pezizomycotina</taxon>
        <taxon>Sordariomycetes</taxon>
        <taxon>Hypocreomycetidae</taxon>
        <taxon>Microascales</taxon>
        <taxon>Microascaceae</taxon>
        <taxon>Scedosporium</taxon>
    </lineage>
</organism>
<dbReference type="OMA" id="SFWWLRS"/>
<evidence type="ECO:0008006" key="4">
    <source>
        <dbReference type="Google" id="ProtNLM"/>
    </source>
</evidence>
<feature type="region of interest" description="Disordered" evidence="1">
    <location>
        <begin position="1"/>
        <end position="22"/>
    </location>
</feature>
<dbReference type="VEuPathDB" id="FungiDB:SAPIO_CDS2170"/>
<reference evidence="2 3" key="1">
    <citation type="journal article" date="2014" name="Genome Announc.">
        <title>Draft genome sequence of the pathogenic fungus Scedosporium apiospermum.</title>
        <authorList>
            <person name="Vandeputte P."/>
            <person name="Ghamrawi S."/>
            <person name="Rechenmann M."/>
            <person name="Iltis A."/>
            <person name="Giraud S."/>
            <person name="Fleury M."/>
            <person name="Thornton C."/>
            <person name="Delhaes L."/>
            <person name="Meyer W."/>
            <person name="Papon N."/>
            <person name="Bouchara J.P."/>
        </authorList>
    </citation>
    <scope>NUCLEOTIDE SEQUENCE [LARGE SCALE GENOMIC DNA]</scope>
    <source>
        <strain evidence="2 3">IHEM 14462</strain>
    </source>
</reference>
<keyword evidence="3" id="KW-1185">Reference proteome</keyword>
<sequence>MGGEPQDLDPQDVGPRRGRRRGLLPPELVDLLTPALKVGALAGGAGAVTGVAAGIIRDAPPVLFGLVSSIQWFTLGSTYWLSRSIITRSWGGGQPLSTTDKTKASALAGGTAGMVGGLLRGPRNIVPGAIVFTLFGAAGQGIANKLSEWKVAQRGEEGSSWLRSKYSPLRKLTDEEYESFIGEKMLKIEAEIALIDDKISELKAEAQAKIEAEGVLNATPSSPEASKEDVSPKTLNQNSQAKSWWR</sequence>
<dbReference type="EMBL" id="JOWA01000085">
    <property type="protein sequence ID" value="KEZ45353.1"/>
    <property type="molecule type" value="Genomic_DNA"/>
</dbReference>
<evidence type="ECO:0000313" key="3">
    <source>
        <dbReference type="Proteomes" id="UP000028545"/>
    </source>
</evidence>
<gene>
    <name evidence="2" type="ORF">SAPIO_CDS2170</name>
</gene>